<dbReference type="STRING" id="156994.SAMN04488028_101302"/>
<dbReference type="InterPro" id="IPR021309">
    <property type="entry name" value="YgaP-like_TM"/>
</dbReference>
<sequence>MKKNMGRADRNIRLLMAVSIAVLYLINVITGTLALILLLVIGILIATSFFQICPLYLPFGISTKKKLEE</sequence>
<dbReference type="Pfam" id="PF11127">
    <property type="entry name" value="YgaP-like_TM"/>
    <property type="match status" value="1"/>
</dbReference>
<proteinExistence type="predicted"/>
<keyword evidence="1" id="KW-1133">Transmembrane helix</keyword>
<dbReference type="EMBL" id="FRAA01000001">
    <property type="protein sequence ID" value="SHJ49564.1"/>
    <property type="molecule type" value="Genomic_DNA"/>
</dbReference>
<gene>
    <name evidence="3" type="ORF">SAMN04488028_101302</name>
</gene>
<reference evidence="4" key="1">
    <citation type="submission" date="2016-11" db="EMBL/GenBank/DDBJ databases">
        <authorList>
            <person name="Varghese N."/>
            <person name="Submissions S."/>
        </authorList>
    </citation>
    <scope>NUCLEOTIDE SEQUENCE [LARGE SCALE GENOMIC DNA]</scope>
    <source>
        <strain evidence="4">DSM 26134</strain>
    </source>
</reference>
<feature type="domain" description="Inner membrane protein YgaP-like transmembrane" evidence="2">
    <location>
        <begin position="1"/>
        <end position="65"/>
    </location>
</feature>
<dbReference type="Proteomes" id="UP000184474">
    <property type="component" value="Unassembled WGS sequence"/>
</dbReference>
<keyword evidence="1" id="KW-0812">Transmembrane</keyword>
<protein>
    <recommendedName>
        <fullName evidence="2">Inner membrane protein YgaP-like transmembrane domain-containing protein</fullName>
    </recommendedName>
</protein>
<feature type="transmembrane region" description="Helical" evidence="1">
    <location>
        <begin position="12"/>
        <end position="29"/>
    </location>
</feature>
<evidence type="ECO:0000256" key="1">
    <source>
        <dbReference type="SAM" id="Phobius"/>
    </source>
</evidence>
<feature type="transmembrane region" description="Helical" evidence="1">
    <location>
        <begin position="35"/>
        <end position="57"/>
    </location>
</feature>
<evidence type="ECO:0000313" key="4">
    <source>
        <dbReference type="Proteomes" id="UP000184474"/>
    </source>
</evidence>
<dbReference type="AlphaFoldDB" id="A0A1M6JS64"/>
<keyword evidence="4" id="KW-1185">Reference proteome</keyword>
<name>A0A1M6JS64_REIAG</name>
<accession>A0A1M6JS64</accession>
<evidence type="ECO:0000313" key="3">
    <source>
        <dbReference type="EMBL" id="SHJ49564.1"/>
    </source>
</evidence>
<evidence type="ECO:0000259" key="2">
    <source>
        <dbReference type="Pfam" id="PF11127"/>
    </source>
</evidence>
<dbReference type="RefSeq" id="WP_073118764.1">
    <property type="nucleotide sequence ID" value="NZ_FRAA01000001.1"/>
</dbReference>
<organism evidence="3 4">
    <name type="scientific">Reichenbachiella agariperforans</name>
    <dbReference type="NCBI Taxonomy" id="156994"/>
    <lineage>
        <taxon>Bacteria</taxon>
        <taxon>Pseudomonadati</taxon>
        <taxon>Bacteroidota</taxon>
        <taxon>Cytophagia</taxon>
        <taxon>Cytophagales</taxon>
        <taxon>Reichenbachiellaceae</taxon>
        <taxon>Reichenbachiella</taxon>
    </lineage>
</organism>
<keyword evidence="1" id="KW-0472">Membrane</keyword>